<protein>
    <recommendedName>
        <fullName evidence="7">Molybdopterin molybdenumtransferase</fullName>
        <ecNumber evidence="7">2.10.1.1</ecNumber>
    </recommendedName>
</protein>
<comment type="function">
    <text evidence="1 7">Catalyzes the insertion of molybdate into adenylated molybdopterin with the concomitant release of AMP.</text>
</comment>
<evidence type="ECO:0000256" key="4">
    <source>
        <dbReference type="ARBA" id="ARBA00022505"/>
    </source>
</evidence>
<feature type="domain" description="MoaB/Mog" evidence="8">
    <location>
        <begin position="243"/>
        <end position="390"/>
    </location>
</feature>
<dbReference type="Pfam" id="PF03454">
    <property type="entry name" value="MoeA_C"/>
    <property type="match status" value="1"/>
</dbReference>
<dbReference type="NCBIfam" id="NF045515">
    <property type="entry name" value="Glp_gephyrin"/>
    <property type="match status" value="1"/>
</dbReference>
<dbReference type="InterPro" id="IPR036135">
    <property type="entry name" value="MoeA_linker/N_sf"/>
</dbReference>
<keyword evidence="7" id="KW-0808">Transferase</keyword>
<dbReference type="SMART" id="SM00852">
    <property type="entry name" value="MoCF_biosynth"/>
    <property type="match status" value="1"/>
</dbReference>
<reference evidence="9" key="2">
    <citation type="submission" date="2020-09" db="EMBL/GenBank/DDBJ databases">
        <authorList>
            <person name="Sun Q."/>
            <person name="Zhou Y."/>
        </authorList>
    </citation>
    <scope>NUCLEOTIDE SEQUENCE</scope>
    <source>
        <strain evidence="9">CGMCC 1.15388</strain>
    </source>
</reference>
<dbReference type="InterPro" id="IPR036688">
    <property type="entry name" value="MoeA_C_domain_IV_sf"/>
</dbReference>
<keyword evidence="7" id="KW-0460">Magnesium</keyword>
<dbReference type="SUPFAM" id="SSF53218">
    <property type="entry name" value="Molybdenum cofactor biosynthesis proteins"/>
    <property type="match status" value="1"/>
</dbReference>
<evidence type="ECO:0000313" key="10">
    <source>
        <dbReference type="Proteomes" id="UP000633136"/>
    </source>
</evidence>
<comment type="pathway">
    <text evidence="2 7">Cofactor biosynthesis; molybdopterin biosynthesis.</text>
</comment>
<dbReference type="GO" id="GO:0046872">
    <property type="term" value="F:metal ion binding"/>
    <property type="evidence" value="ECO:0007669"/>
    <property type="project" value="UniProtKB-UniRule"/>
</dbReference>
<dbReference type="InterPro" id="IPR001453">
    <property type="entry name" value="MoaB/Mog_dom"/>
</dbReference>
<keyword evidence="10" id="KW-1185">Reference proteome</keyword>
<evidence type="ECO:0000256" key="7">
    <source>
        <dbReference type="RuleBase" id="RU365090"/>
    </source>
</evidence>
<dbReference type="Proteomes" id="UP000633136">
    <property type="component" value="Unassembled WGS sequence"/>
</dbReference>
<dbReference type="Gene3D" id="3.90.105.10">
    <property type="entry name" value="Molybdopterin biosynthesis moea protein, domain 2"/>
    <property type="match status" value="2"/>
</dbReference>
<accession>A0A917ALP7</accession>
<evidence type="ECO:0000259" key="8">
    <source>
        <dbReference type="SMART" id="SM00852"/>
    </source>
</evidence>
<dbReference type="Gene3D" id="2.40.340.10">
    <property type="entry name" value="MoeA, C-terminal, domain IV"/>
    <property type="match status" value="1"/>
</dbReference>
<organism evidence="9 10">
    <name type="scientific">Nesterenkonia cremea</name>
    <dbReference type="NCBI Taxonomy" id="1882340"/>
    <lineage>
        <taxon>Bacteria</taxon>
        <taxon>Bacillati</taxon>
        <taxon>Actinomycetota</taxon>
        <taxon>Actinomycetes</taxon>
        <taxon>Micrococcales</taxon>
        <taxon>Micrococcaceae</taxon>
        <taxon>Nesterenkonia</taxon>
    </lineage>
</organism>
<dbReference type="Pfam" id="PF03453">
    <property type="entry name" value="MoeA_N"/>
    <property type="match status" value="1"/>
</dbReference>
<dbReference type="GO" id="GO:0061599">
    <property type="term" value="F:molybdopterin molybdotransferase activity"/>
    <property type="evidence" value="ECO:0007669"/>
    <property type="project" value="UniProtKB-UniRule"/>
</dbReference>
<dbReference type="InterPro" id="IPR036425">
    <property type="entry name" value="MoaB/Mog-like_dom_sf"/>
</dbReference>
<evidence type="ECO:0000256" key="1">
    <source>
        <dbReference type="ARBA" id="ARBA00002901"/>
    </source>
</evidence>
<name>A0A917ALP7_9MICC</name>
<dbReference type="SUPFAM" id="SSF63867">
    <property type="entry name" value="MoeA C-terminal domain-like"/>
    <property type="match status" value="1"/>
</dbReference>
<dbReference type="EC" id="2.10.1.1" evidence="7"/>
<dbReference type="PANTHER" id="PTHR10192">
    <property type="entry name" value="MOLYBDOPTERIN BIOSYNTHESIS PROTEIN"/>
    <property type="match status" value="1"/>
</dbReference>
<dbReference type="EMBL" id="BMIS01000002">
    <property type="protein sequence ID" value="GGE60872.1"/>
    <property type="molecule type" value="Genomic_DNA"/>
</dbReference>
<dbReference type="InterPro" id="IPR005111">
    <property type="entry name" value="MoeA_C_domain_IV"/>
</dbReference>
<dbReference type="GO" id="GO:0005829">
    <property type="term" value="C:cytosol"/>
    <property type="evidence" value="ECO:0007669"/>
    <property type="project" value="TreeGrafter"/>
</dbReference>
<dbReference type="Gene3D" id="2.170.190.11">
    <property type="entry name" value="Molybdopterin biosynthesis moea protein, domain 3"/>
    <property type="match status" value="2"/>
</dbReference>
<dbReference type="CDD" id="cd00887">
    <property type="entry name" value="MoeA"/>
    <property type="match status" value="1"/>
</dbReference>
<comment type="catalytic activity">
    <reaction evidence="6">
        <text>adenylyl-molybdopterin + molybdate = Mo-molybdopterin + AMP + H(+)</text>
        <dbReference type="Rhea" id="RHEA:35047"/>
        <dbReference type="ChEBI" id="CHEBI:15378"/>
        <dbReference type="ChEBI" id="CHEBI:36264"/>
        <dbReference type="ChEBI" id="CHEBI:62727"/>
        <dbReference type="ChEBI" id="CHEBI:71302"/>
        <dbReference type="ChEBI" id="CHEBI:456215"/>
        <dbReference type="EC" id="2.10.1.1"/>
    </reaction>
</comment>
<keyword evidence="5 7" id="KW-0501">Molybdenum cofactor biosynthesis</keyword>
<dbReference type="InterPro" id="IPR005110">
    <property type="entry name" value="MoeA_linker/N"/>
</dbReference>
<evidence type="ECO:0000313" key="9">
    <source>
        <dbReference type="EMBL" id="GGE60872.1"/>
    </source>
</evidence>
<dbReference type="Pfam" id="PF00994">
    <property type="entry name" value="MoCF_biosynth"/>
    <property type="match status" value="1"/>
</dbReference>
<dbReference type="Gene3D" id="3.40.980.10">
    <property type="entry name" value="MoaB/Mog-like domain"/>
    <property type="match status" value="1"/>
</dbReference>
<evidence type="ECO:0000256" key="2">
    <source>
        <dbReference type="ARBA" id="ARBA00005046"/>
    </source>
</evidence>
<dbReference type="RefSeq" id="WP_188682532.1">
    <property type="nucleotide sequence ID" value="NZ_BMIS01000002.1"/>
</dbReference>
<dbReference type="InterPro" id="IPR038987">
    <property type="entry name" value="MoeA-like"/>
</dbReference>
<dbReference type="AlphaFoldDB" id="A0A917ALP7"/>
<evidence type="ECO:0000256" key="6">
    <source>
        <dbReference type="ARBA" id="ARBA00047317"/>
    </source>
</evidence>
<comment type="caution">
    <text evidence="9">The sequence shown here is derived from an EMBL/GenBank/DDBJ whole genome shotgun (WGS) entry which is preliminary data.</text>
</comment>
<evidence type="ECO:0000256" key="5">
    <source>
        <dbReference type="ARBA" id="ARBA00023150"/>
    </source>
</evidence>
<keyword evidence="4 7" id="KW-0500">Molybdenum</keyword>
<sequence length="477" mass="49983">MSSDSQRASVETHIQRLTDVLGAAISSRAVETVQLATSGLVGRLAAETVTAPIPLPGFDNSQMDGFAVRIHDITPDDAGRATLPLVGAVAAGSDHAELPPGAAMAVMTGAPIPEGADLVIPVEKTTAGSFDHMELPEEPEAAPEAPHHRKHRFFGYKAPLLLSTELYQTEPAESPLEAGTSVEFLGLTPADLEPGRFIRRAGSDIAVGDTLLEPGMVLTPARLGVLAACGFTEVPLLSRTKALVLSTGDEVRTPGSDLRPGQLYDANSSLIAATLETFGCVAETARVGTDDPSWFMENLEALVALHHPHVIVTAGGISKGAYEVVRQALGGRGVEFGSVAQQPGGPQGWGLIHVESPGREDPPVAVIALPGNPVSCAVSLETLVRPALASMGPVCPPQRRVSVKLTEQLSSPAGLRQFRRVRFTGEDEVETVGGPSSHLLGHLAQADALLEILEEDTDLPSGTVREAILLTERRAHG</sequence>
<reference evidence="9" key="1">
    <citation type="journal article" date="2014" name="Int. J. Syst. Evol. Microbiol.">
        <title>Complete genome sequence of Corynebacterium casei LMG S-19264T (=DSM 44701T), isolated from a smear-ripened cheese.</title>
        <authorList>
            <consortium name="US DOE Joint Genome Institute (JGI-PGF)"/>
            <person name="Walter F."/>
            <person name="Albersmeier A."/>
            <person name="Kalinowski J."/>
            <person name="Ruckert C."/>
        </authorList>
    </citation>
    <scope>NUCLEOTIDE SEQUENCE</scope>
    <source>
        <strain evidence="9">CGMCC 1.15388</strain>
    </source>
</reference>
<evidence type="ECO:0000256" key="3">
    <source>
        <dbReference type="ARBA" id="ARBA00010763"/>
    </source>
</evidence>
<comment type="cofactor">
    <cofactor evidence="7">
        <name>Mg(2+)</name>
        <dbReference type="ChEBI" id="CHEBI:18420"/>
    </cofactor>
</comment>
<dbReference type="GO" id="GO:0006777">
    <property type="term" value="P:Mo-molybdopterin cofactor biosynthetic process"/>
    <property type="evidence" value="ECO:0007669"/>
    <property type="project" value="UniProtKB-UniRule"/>
</dbReference>
<gene>
    <name evidence="9" type="ORF">GCM10011401_04690</name>
</gene>
<proteinExistence type="inferred from homology"/>
<keyword evidence="7" id="KW-0479">Metal-binding</keyword>
<dbReference type="SUPFAM" id="SSF63882">
    <property type="entry name" value="MoeA N-terminal region -like"/>
    <property type="match status" value="2"/>
</dbReference>
<dbReference type="PANTHER" id="PTHR10192:SF5">
    <property type="entry name" value="GEPHYRIN"/>
    <property type="match status" value="1"/>
</dbReference>
<comment type="similarity">
    <text evidence="3 7">Belongs to the MoeA family.</text>
</comment>